<comment type="caution">
    <text evidence="1">The sequence shown here is derived from an EMBL/GenBank/DDBJ whole genome shotgun (WGS) entry which is preliminary data.</text>
</comment>
<name>A0ACB7ZI35_9ERIC</name>
<sequence length="334" mass="36859">MSLPTPADRPSELFTWEIENFSKLNTKLYSEIFYCGGYKWRVLIFLKANKGEYLSAYLAVADSAKLPRGWSRYARFSISVINKIDNEATVTEPVVTVPYFHDSKTDTGFEPTKTKNNKETGDNSSGNVEADITGTPPPSTLQSIMGSQINFVDASSEATATAGKVRFLSCWVSSEAFLLLEKIHRVHNGTFVKFSMKVQALQTVLLESFASFIVSMSSSKVNDMSEEALRLAAISIEDFEQVGLDLWWLKKRLGEAKTVKKYSESVNTVDSCGSALEVARGDLQVARCALEVALAKVRELEKGLAKAKAEVEVMSSSELLKSVGLNDFVLKDIV</sequence>
<protein>
    <submittedName>
        <fullName evidence="1">Uncharacterized protein</fullName>
    </submittedName>
</protein>
<proteinExistence type="predicted"/>
<evidence type="ECO:0000313" key="1">
    <source>
        <dbReference type="EMBL" id="KAH7865251.1"/>
    </source>
</evidence>
<gene>
    <name evidence="1" type="ORF">Vadar_004236</name>
</gene>
<accession>A0ACB7ZI35</accession>
<evidence type="ECO:0000313" key="2">
    <source>
        <dbReference type="Proteomes" id="UP000828048"/>
    </source>
</evidence>
<organism evidence="1 2">
    <name type="scientific">Vaccinium darrowii</name>
    <dbReference type="NCBI Taxonomy" id="229202"/>
    <lineage>
        <taxon>Eukaryota</taxon>
        <taxon>Viridiplantae</taxon>
        <taxon>Streptophyta</taxon>
        <taxon>Embryophyta</taxon>
        <taxon>Tracheophyta</taxon>
        <taxon>Spermatophyta</taxon>
        <taxon>Magnoliopsida</taxon>
        <taxon>eudicotyledons</taxon>
        <taxon>Gunneridae</taxon>
        <taxon>Pentapetalae</taxon>
        <taxon>asterids</taxon>
        <taxon>Ericales</taxon>
        <taxon>Ericaceae</taxon>
        <taxon>Vaccinioideae</taxon>
        <taxon>Vaccinieae</taxon>
        <taxon>Vaccinium</taxon>
    </lineage>
</organism>
<dbReference type="EMBL" id="CM037159">
    <property type="protein sequence ID" value="KAH7865251.1"/>
    <property type="molecule type" value="Genomic_DNA"/>
</dbReference>
<keyword evidence="2" id="KW-1185">Reference proteome</keyword>
<reference evidence="1 2" key="1">
    <citation type="journal article" date="2021" name="Hortic Res">
        <title>High-quality reference genome and annotation aids understanding of berry development for evergreen blueberry (Vaccinium darrowii).</title>
        <authorList>
            <person name="Yu J."/>
            <person name="Hulse-Kemp A.M."/>
            <person name="Babiker E."/>
            <person name="Staton M."/>
        </authorList>
    </citation>
    <scope>NUCLEOTIDE SEQUENCE [LARGE SCALE GENOMIC DNA]</scope>
    <source>
        <strain evidence="2">cv. NJ 8807/NJ 8810</strain>
        <tissue evidence="1">Young leaf</tissue>
    </source>
</reference>
<dbReference type="Proteomes" id="UP000828048">
    <property type="component" value="Chromosome 9"/>
</dbReference>